<evidence type="ECO:0000313" key="3">
    <source>
        <dbReference type="Proteomes" id="UP000696573"/>
    </source>
</evidence>
<proteinExistence type="predicted"/>
<feature type="region of interest" description="Disordered" evidence="1">
    <location>
        <begin position="1"/>
        <end position="26"/>
    </location>
</feature>
<accession>A0A9N9VMM1</accession>
<dbReference type="AlphaFoldDB" id="A0A9N9VMM1"/>
<evidence type="ECO:0000256" key="1">
    <source>
        <dbReference type="SAM" id="MobiDB-lite"/>
    </source>
</evidence>
<evidence type="ECO:0000313" key="2">
    <source>
        <dbReference type="EMBL" id="CAH0025110.1"/>
    </source>
</evidence>
<dbReference type="OrthoDB" id="2423701at2759"/>
<gene>
    <name evidence="2" type="ORF">CRHIZ90672A_00005260</name>
</gene>
<organism evidence="2 3">
    <name type="scientific">Clonostachys rhizophaga</name>
    <dbReference type="NCBI Taxonomy" id="160324"/>
    <lineage>
        <taxon>Eukaryota</taxon>
        <taxon>Fungi</taxon>
        <taxon>Dikarya</taxon>
        <taxon>Ascomycota</taxon>
        <taxon>Pezizomycotina</taxon>
        <taxon>Sordariomycetes</taxon>
        <taxon>Hypocreomycetidae</taxon>
        <taxon>Hypocreales</taxon>
        <taxon>Bionectriaceae</taxon>
        <taxon>Clonostachys</taxon>
    </lineage>
</organism>
<protein>
    <submittedName>
        <fullName evidence="2">Uncharacterized protein</fullName>
    </submittedName>
</protein>
<keyword evidence="3" id="KW-1185">Reference proteome</keyword>
<dbReference type="Proteomes" id="UP000696573">
    <property type="component" value="Unassembled WGS sequence"/>
</dbReference>
<reference evidence="2" key="1">
    <citation type="submission" date="2021-10" db="EMBL/GenBank/DDBJ databases">
        <authorList>
            <person name="Piombo E."/>
        </authorList>
    </citation>
    <scope>NUCLEOTIDE SEQUENCE</scope>
</reference>
<comment type="caution">
    <text evidence="2">The sequence shown here is derived from an EMBL/GenBank/DDBJ whole genome shotgun (WGS) entry which is preliminary data.</text>
</comment>
<name>A0A9N9VMM1_9HYPO</name>
<dbReference type="EMBL" id="CABFNQ020000702">
    <property type="protein sequence ID" value="CAH0025110.1"/>
    <property type="molecule type" value="Genomic_DNA"/>
</dbReference>
<sequence length="357" mass="39968">MEQSALFGDLEPESDKVPPGCGKHGPDTQSFDDIHIILPPAHLMQKHEPRLAEIHNAYRKKKTKKNRNVLGDYLDSNWKPNVTVIDLEFQRKREDRATGQPDISWSPYQIASELYSSFPPQAVQLVLGEMNDVLERLRYGLLRLDQKPVKKLDPSKFPDTFDNIDLSNIPLAVLSQPFSTVSPYSMRRFLAEYILLSDRATIESHLRTSLIQSSKAIEKEYHGMRVGPGGIVMVSGFEWHRTSLPTSILPANARMTRPELEHWLHSHFLKLCLPYPRVRFDPVGVLAPLNLTAFLHLISHVASLGYPLHWLSATLAAICSGLLARTRAGPPAAEITDEKLAGETYAPADVSVAPFAA</sequence>